<dbReference type="PANTHER" id="PTHR30462:SF0">
    <property type="entry name" value="INTERMEMBRANE TRANSPORT PROTEIN YEBT"/>
    <property type="match status" value="1"/>
</dbReference>
<sequence>MTNTEERKPLPSPRVARRRDWMPSLVWFIPIIAALVGITLVAHILMQRGPEIVLTFKTAEGLEAGKTAVKYKDVQIGIVDGLRLSRDRSHVRVSVQLNKDAEAFTAKDTRYWVVRPRLDTSGISGLGTLLSGAYIGVDAGTDEATAEEFAGLEVPPIVTRDASGRQFLLRANDIGSLDVGSPVYYRRVKVGQVAAYELDKDGKGVTLRVFVNAPYEKFVEANTRFWHASGLDMQVNASGLTLRTQSLATILLGGIAFGTPDLGTPSASPAALENTAFALAEDEAAAMKQKDGSSETMLLFFNQSLRGLSPGAPVDFRGVVIGEVKSIGVEFDRDEREFRMPVLIQIYPDRLRRQSTDESKESRYTQKQRLQFLINKGLRAQLRPGNLLTGQVYVALDFFPKLPPVKVELNKQPFELPTVPNSLDELQAQIKDIATKLNKVPFDEIGKDLRTALATLNKTLISAEELTRTLNNDVSPEITAAMKDARKTINSAEQTLSQDSPLQQDMREAMREITRAAGSVRVLTDYLERHPESLLRGKPEEKK</sequence>
<evidence type="ECO:0000256" key="7">
    <source>
        <dbReference type="SAM" id="Phobius"/>
    </source>
</evidence>
<feature type="transmembrane region" description="Helical" evidence="7">
    <location>
        <begin position="21"/>
        <end position="46"/>
    </location>
</feature>
<feature type="domain" description="Mce/MlaD" evidence="8">
    <location>
        <begin position="49"/>
        <end position="140"/>
    </location>
</feature>
<evidence type="ECO:0000313" key="10">
    <source>
        <dbReference type="Proteomes" id="UP001596542"/>
    </source>
</evidence>
<dbReference type="InterPro" id="IPR003399">
    <property type="entry name" value="Mce/MlaD"/>
</dbReference>
<dbReference type="Proteomes" id="UP001596542">
    <property type="component" value="Unassembled WGS sequence"/>
</dbReference>
<feature type="domain" description="Mce/MlaD" evidence="8">
    <location>
        <begin position="298"/>
        <end position="398"/>
    </location>
</feature>
<dbReference type="InterPro" id="IPR051800">
    <property type="entry name" value="PqiA-PqiB_transport"/>
</dbReference>
<dbReference type="RefSeq" id="WP_382271505.1">
    <property type="nucleotide sequence ID" value="NZ_JBHTBU010000001.1"/>
</dbReference>
<dbReference type="PANTHER" id="PTHR30462">
    <property type="entry name" value="INTERMEMBRANE TRANSPORT PROTEIN PQIB-RELATED"/>
    <property type="match status" value="1"/>
</dbReference>
<keyword evidence="6 7" id="KW-0472">Membrane</keyword>
<evidence type="ECO:0000256" key="6">
    <source>
        <dbReference type="ARBA" id="ARBA00023136"/>
    </source>
</evidence>
<evidence type="ECO:0000256" key="3">
    <source>
        <dbReference type="ARBA" id="ARBA00022519"/>
    </source>
</evidence>
<keyword evidence="4 7" id="KW-0812">Transmembrane</keyword>
<keyword evidence="5 7" id="KW-1133">Transmembrane helix</keyword>
<keyword evidence="3" id="KW-0997">Cell inner membrane</keyword>
<comment type="caution">
    <text evidence="9">The sequence shown here is derived from an EMBL/GenBank/DDBJ whole genome shotgun (WGS) entry which is preliminary data.</text>
</comment>
<dbReference type="EMBL" id="JBHTBU010000001">
    <property type="protein sequence ID" value="MFC7288140.1"/>
    <property type="molecule type" value="Genomic_DNA"/>
</dbReference>
<evidence type="ECO:0000256" key="4">
    <source>
        <dbReference type="ARBA" id="ARBA00022692"/>
    </source>
</evidence>
<evidence type="ECO:0000256" key="1">
    <source>
        <dbReference type="ARBA" id="ARBA00004533"/>
    </source>
</evidence>
<evidence type="ECO:0000259" key="8">
    <source>
        <dbReference type="Pfam" id="PF02470"/>
    </source>
</evidence>
<comment type="subcellular location">
    <subcellularLocation>
        <location evidence="1">Cell inner membrane</location>
    </subcellularLocation>
</comment>
<dbReference type="Pfam" id="PF02470">
    <property type="entry name" value="MlaD"/>
    <property type="match status" value="3"/>
</dbReference>
<evidence type="ECO:0000256" key="5">
    <source>
        <dbReference type="ARBA" id="ARBA00022989"/>
    </source>
</evidence>
<evidence type="ECO:0000313" key="9">
    <source>
        <dbReference type="EMBL" id="MFC7288140.1"/>
    </source>
</evidence>
<gene>
    <name evidence="9" type="ORF">ACFQPC_08850</name>
</gene>
<keyword evidence="10" id="KW-1185">Reference proteome</keyword>
<organism evidence="9 10">
    <name type="scientific">Herminiimonas glaciei</name>
    <dbReference type="NCBI Taxonomy" id="523788"/>
    <lineage>
        <taxon>Bacteria</taxon>
        <taxon>Pseudomonadati</taxon>
        <taxon>Pseudomonadota</taxon>
        <taxon>Betaproteobacteria</taxon>
        <taxon>Burkholderiales</taxon>
        <taxon>Oxalobacteraceae</taxon>
        <taxon>Herminiimonas</taxon>
    </lineage>
</organism>
<name>A0ABW2IBB3_9BURK</name>
<accession>A0ABW2IBB3</accession>
<proteinExistence type="predicted"/>
<evidence type="ECO:0000256" key="2">
    <source>
        <dbReference type="ARBA" id="ARBA00022475"/>
    </source>
</evidence>
<protein>
    <submittedName>
        <fullName evidence="9">Intermembrane transport protein PqiB</fullName>
    </submittedName>
</protein>
<reference evidence="10" key="1">
    <citation type="journal article" date="2019" name="Int. J. Syst. Evol. Microbiol.">
        <title>The Global Catalogue of Microorganisms (GCM) 10K type strain sequencing project: providing services to taxonomists for standard genome sequencing and annotation.</title>
        <authorList>
            <consortium name="The Broad Institute Genomics Platform"/>
            <consortium name="The Broad Institute Genome Sequencing Center for Infectious Disease"/>
            <person name="Wu L."/>
            <person name="Ma J."/>
        </authorList>
    </citation>
    <scope>NUCLEOTIDE SEQUENCE [LARGE SCALE GENOMIC DNA]</scope>
    <source>
        <strain evidence="10">KACC 12508</strain>
    </source>
</reference>
<keyword evidence="2" id="KW-1003">Cell membrane</keyword>
<feature type="domain" description="Mce/MlaD" evidence="8">
    <location>
        <begin position="165"/>
        <end position="231"/>
    </location>
</feature>